<organism evidence="3">
    <name type="scientific">Anopheles coluzzii</name>
    <name type="common">African malaria mosquito</name>
    <dbReference type="NCBI Taxonomy" id="1518534"/>
    <lineage>
        <taxon>Eukaryota</taxon>
        <taxon>Metazoa</taxon>
        <taxon>Ecdysozoa</taxon>
        <taxon>Arthropoda</taxon>
        <taxon>Hexapoda</taxon>
        <taxon>Insecta</taxon>
        <taxon>Pterygota</taxon>
        <taxon>Neoptera</taxon>
        <taxon>Endopterygota</taxon>
        <taxon>Diptera</taxon>
        <taxon>Nematocera</taxon>
        <taxon>Culicoidea</taxon>
        <taxon>Culicidae</taxon>
        <taxon>Anophelinae</taxon>
        <taxon>Anopheles</taxon>
    </lineage>
</organism>
<evidence type="ECO:0000256" key="1">
    <source>
        <dbReference type="SAM" id="MobiDB-lite"/>
    </source>
</evidence>
<dbReference type="EnsemblMetazoa" id="ACOM030190-RA">
    <property type="protein sequence ID" value="ACOM030190-PA.1"/>
    <property type="gene ID" value="ACOM030190"/>
</dbReference>
<protein>
    <submittedName>
        <fullName evidence="3">Uncharacterized protein</fullName>
    </submittedName>
</protein>
<keyword evidence="2" id="KW-0472">Membrane</keyword>
<evidence type="ECO:0000256" key="2">
    <source>
        <dbReference type="SAM" id="Phobius"/>
    </source>
</evidence>
<feature type="transmembrane region" description="Helical" evidence="2">
    <location>
        <begin position="190"/>
        <end position="210"/>
    </location>
</feature>
<feature type="region of interest" description="Disordered" evidence="1">
    <location>
        <begin position="1"/>
        <end position="21"/>
    </location>
</feature>
<evidence type="ECO:0000313" key="3">
    <source>
        <dbReference type="EnsemblMetazoa" id="ACOM030190-PA.1"/>
    </source>
</evidence>
<dbReference type="Proteomes" id="UP000075882">
    <property type="component" value="Unassembled WGS sequence"/>
</dbReference>
<keyword evidence="2" id="KW-1133">Transmembrane helix</keyword>
<dbReference type="AlphaFoldDB" id="A0A8W7PDT5"/>
<sequence>MQGSFADRAGADEDGSSSSSIASIGSSRITEGLLMVVLLLLLLFLMITLTSTHCWCWRADSPELLGRVLLSASALRLLLPPLGRSSSGSCCCCRTSSSCSSSYTERSLPQGSSVPPSSSSNSSPCANVDCRRLSSSLSVLNCCRSSSVSAPLSSPNTESEPPLFGSVSWQSIDDILKELSDASGARRTAVVLWLTFALLLLLFVACAVTLRGSATDRCSSMPPFAKLPSSAGRPLLYGRVPDVLGCARCRVGRYPKPSSSPLPTGYSEMQSIEPSSYAGAITRGPPEEVEGCGVRNWLADLPRLVEGRSESAPWWWWPRCAIRSLGQGDDLGVASMMLMPG</sequence>
<feature type="transmembrane region" description="Helical" evidence="2">
    <location>
        <begin position="33"/>
        <end position="57"/>
    </location>
</feature>
<keyword evidence="2" id="KW-0812">Transmembrane</keyword>
<reference evidence="3" key="1">
    <citation type="submission" date="2022-08" db="UniProtKB">
        <authorList>
            <consortium name="EnsemblMetazoa"/>
        </authorList>
    </citation>
    <scope>IDENTIFICATION</scope>
</reference>
<proteinExistence type="predicted"/>
<name>A0A8W7PDT5_ANOCL</name>
<accession>A0A8W7PDT5</accession>